<keyword evidence="2" id="KW-1133">Transmembrane helix</keyword>
<organism evidence="3">
    <name type="scientific">Ganoderma boninense</name>
    <dbReference type="NCBI Taxonomy" id="34458"/>
    <lineage>
        <taxon>Eukaryota</taxon>
        <taxon>Fungi</taxon>
        <taxon>Dikarya</taxon>
        <taxon>Basidiomycota</taxon>
        <taxon>Agaricomycotina</taxon>
        <taxon>Agaricomycetes</taxon>
        <taxon>Polyporales</taxon>
        <taxon>Polyporaceae</taxon>
        <taxon>Ganoderma</taxon>
    </lineage>
</organism>
<feature type="compositionally biased region" description="Pro residues" evidence="1">
    <location>
        <begin position="105"/>
        <end position="133"/>
    </location>
</feature>
<evidence type="ECO:0000256" key="1">
    <source>
        <dbReference type="SAM" id="MobiDB-lite"/>
    </source>
</evidence>
<sequence>MAPLSHLTLNYLSVVIQHPGLPASRPSWTQYSYFPLVAIAAVILVLIASCGDGDAPIGPRRRDASHDNDSWSEDGASLTELDVEAGHDRDALHPMEAAVGGTLGPVPPSMPPPPPSPTSTAPPPYSRRAPFPY</sequence>
<feature type="transmembrane region" description="Helical" evidence="2">
    <location>
        <begin position="31"/>
        <end position="51"/>
    </location>
</feature>
<reference evidence="3" key="1">
    <citation type="submission" date="2019-10" db="EMBL/GenBank/DDBJ databases">
        <authorList>
            <person name="Nor Muhammad N."/>
        </authorList>
    </citation>
    <scope>NUCLEOTIDE SEQUENCE</scope>
</reference>
<gene>
    <name evidence="3" type="primary">Q0R411</name>
</gene>
<name>A0A5K1JUY8_9APHY</name>
<proteinExistence type="predicted"/>
<keyword evidence="2" id="KW-0472">Membrane</keyword>
<feature type="region of interest" description="Disordered" evidence="1">
    <location>
        <begin position="55"/>
        <end position="133"/>
    </location>
</feature>
<dbReference type="AlphaFoldDB" id="A0A5K1JUY8"/>
<protein>
    <submittedName>
        <fullName evidence="3">Epl1 protein (Extracellular small protein 1)</fullName>
    </submittedName>
</protein>
<keyword evidence="2" id="KW-0812">Transmembrane</keyword>
<feature type="compositionally biased region" description="Basic and acidic residues" evidence="1">
    <location>
        <begin position="84"/>
        <end position="93"/>
    </location>
</feature>
<evidence type="ECO:0000256" key="2">
    <source>
        <dbReference type="SAM" id="Phobius"/>
    </source>
</evidence>
<feature type="compositionally biased region" description="Basic and acidic residues" evidence="1">
    <location>
        <begin position="60"/>
        <end position="69"/>
    </location>
</feature>
<accession>A0A5K1JUY8</accession>
<dbReference type="EMBL" id="LR724708">
    <property type="protein sequence ID" value="VWO95319.1"/>
    <property type="molecule type" value="Genomic_DNA"/>
</dbReference>
<evidence type="ECO:0000313" key="3">
    <source>
        <dbReference type="EMBL" id="VWO95319.1"/>
    </source>
</evidence>